<reference evidence="2 4" key="2">
    <citation type="journal article" date="2018" name="Plant J.">
        <title>The Physcomitrella patens chromosome-scale assembly reveals moss genome structure and evolution.</title>
        <authorList>
            <person name="Lang D."/>
            <person name="Ullrich K.K."/>
            <person name="Murat F."/>
            <person name="Fuchs J."/>
            <person name="Jenkins J."/>
            <person name="Haas F.B."/>
            <person name="Piednoel M."/>
            <person name="Gundlach H."/>
            <person name="Van Bel M."/>
            <person name="Meyberg R."/>
            <person name="Vives C."/>
            <person name="Morata J."/>
            <person name="Symeonidi A."/>
            <person name="Hiss M."/>
            <person name="Muchero W."/>
            <person name="Kamisugi Y."/>
            <person name="Saleh O."/>
            <person name="Blanc G."/>
            <person name="Decker E.L."/>
            <person name="van Gessel N."/>
            <person name="Grimwood J."/>
            <person name="Hayes R.D."/>
            <person name="Graham S.W."/>
            <person name="Gunter L.E."/>
            <person name="McDaniel S.F."/>
            <person name="Hoernstein S.N.W."/>
            <person name="Larsson A."/>
            <person name="Li F.W."/>
            <person name="Perroud P.F."/>
            <person name="Phillips J."/>
            <person name="Ranjan P."/>
            <person name="Rokshar D.S."/>
            <person name="Rothfels C.J."/>
            <person name="Schneider L."/>
            <person name="Shu S."/>
            <person name="Stevenson D.W."/>
            <person name="Thummler F."/>
            <person name="Tillich M."/>
            <person name="Villarreal Aguilar J.C."/>
            <person name="Widiez T."/>
            <person name="Wong G.K."/>
            <person name="Wymore A."/>
            <person name="Zhang Y."/>
            <person name="Zimmer A.D."/>
            <person name="Quatrano R.S."/>
            <person name="Mayer K.F.X."/>
            <person name="Goodstein D."/>
            <person name="Casacuberta J.M."/>
            <person name="Vandepoele K."/>
            <person name="Reski R."/>
            <person name="Cuming A.C."/>
            <person name="Tuskan G.A."/>
            <person name="Maumus F."/>
            <person name="Salse J."/>
            <person name="Schmutz J."/>
            <person name="Rensing S.A."/>
        </authorList>
    </citation>
    <scope>NUCLEOTIDE SEQUENCE [LARGE SCALE GENOMIC DNA]</scope>
    <source>
        <strain evidence="3 4">cv. Gransden 2004</strain>
    </source>
</reference>
<dbReference type="EnsemblPlants" id="Pp3c6_20960V3.2">
    <property type="protein sequence ID" value="PAC:32975645.CDS.1"/>
    <property type="gene ID" value="Pp3c6_20960"/>
</dbReference>
<reference evidence="3" key="3">
    <citation type="submission" date="2020-12" db="UniProtKB">
        <authorList>
            <consortium name="EnsemblPlants"/>
        </authorList>
    </citation>
    <scope>IDENTIFICATION</scope>
</reference>
<dbReference type="HOGENOM" id="CLU_1153327_0_0_1"/>
<gene>
    <name evidence="2" type="ORF">PHYPA_009270</name>
</gene>
<proteinExistence type="predicted"/>
<dbReference type="EnsemblPlants" id="Pp3c6_20960V3.1">
    <property type="protein sequence ID" value="PAC:32975644.CDS.1"/>
    <property type="gene ID" value="Pp3c6_20960"/>
</dbReference>
<dbReference type="Gramene" id="Pp3c6_20960V3.2">
    <property type="protein sequence ID" value="PAC:32975645.CDS.1"/>
    <property type="gene ID" value="Pp3c6_20960"/>
</dbReference>
<reference evidence="2 4" key="1">
    <citation type="journal article" date="2008" name="Science">
        <title>The Physcomitrella genome reveals evolutionary insights into the conquest of land by plants.</title>
        <authorList>
            <person name="Rensing S."/>
            <person name="Lang D."/>
            <person name="Zimmer A."/>
            <person name="Terry A."/>
            <person name="Salamov A."/>
            <person name="Shapiro H."/>
            <person name="Nishiyama T."/>
            <person name="Perroud P.-F."/>
            <person name="Lindquist E."/>
            <person name="Kamisugi Y."/>
            <person name="Tanahashi T."/>
            <person name="Sakakibara K."/>
            <person name="Fujita T."/>
            <person name="Oishi K."/>
            <person name="Shin-I T."/>
            <person name="Kuroki Y."/>
            <person name="Toyoda A."/>
            <person name="Suzuki Y."/>
            <person name="Hashimoto A."/>
            <person name="Yamaguchi K."/>
            <person name="Sugano A."/>
            <person name="Kohara Y."/>
            <person name="Fujiyama A."/>
            <person name="Anterola A."/>
            <person name="Aoki S."/>
            <person name="Ashton N."/>
            <person name="Barbazuk W.B."/>
            <person name="Barker E."/>
            <person name="Bennetzen J."/>
            <person name="Bezanilla M."/>
            <person name="Blankenship R."/>
            <person name="Cho S.H."/>
            <person name="Dutcher S."/>
            <person name="Estelle M."/>
            <person name="Fawcett J.A."/>
            <person name="Gundlach H."/>
            <person name="Hanada K."/>
            <person name="Heyl A."/>
            <person name="Hicks K.A."/>
            <person name="Hugh J."/>
            <person name="Lohr M."/>
            <person name="Mayer K."/>
            <person name="Melkozernov A."/>
            <person name="Murata T."/>
            <person name="Nelson D."/>
            <person name="Pils B."/>
            <person name="Prigge M."/>
            <person name="Reiss B."/>
            <person name="Renner T."/>
            <person name="Rombauts S."/>
            <person name="Rushton P."/>
            <person name="Sanderfoot A."/>
            <person name="Schween G."/>
            <person name="Shiu S.-H."/>
            <person name="Stueber K."/>
            <person name="Theodoulou F.L."/>
            <person name="Tu H."/>
            <person name="Van de Peer Y."/>
            <person name="Verrier P.J."/>
            <person name="Waters E."/>
            <person name="Wood A."/>
            <person name="Yang L."/>
            <person name="Cove D."/>
            <person name="Cuming A."/>
            <person name="Hasebe M."/>
            <person name="Lucas S."/>
            <person name="Mishler D.B."/>
            <person name="Reski R."/>
            <person name="Grigoriev I."/>
            <person name="Quatrano R.S."/>
            <person name="Boore J.L."/>
        </authorList>
    </citation>
    <scope>NUCLEOTIDE SEQUENCE [LARGE SCALE GENOMIC DNA]</scope>
    <source>
        <strain evidence="3 4">cv. Gransden 2004</strain>
    </source>
</reference>
<accession>A9RKM3</accession>
<evidence type="ECO:0000313" key="4">
    <source>
        <dbReference type="Proteomes" id="UP000006727"/>
    </source>
</evidence>
<dbReference type="InterPro" id="IPR019734">
    <property type="entry name" value="TPR_rpt"/>
</dbReference>
<dbReference type="PANTHER" id="PTHR26312:SF222">
    <property type="entry name" value="EXPRESSED PROTEIN"/>
    <property type="match status" value="1"/>
</dbReference>
<organism evidence="2">
    <name type="scientific">Physcomitrium patens</name>
    <name type="common">Spreading-leaved earth moss</name>
    <name type="synonym">Physcomitrella patens</name>
    <dbReference type="NCBI Taxonomy" id="3218"/>
    <lineage>
        <taxon>Eukaryota</taxon>
        <taxon>Viridiplantae</taxon>
        <taxon>Streptophyta</taxon>
        <taxon>Embryophyta</taxon>
        <taxon>Bryophyta</taxon>
        <taxon>Bryophytina</taxon>
        <taxon>Bryopsida</taxon>
        <taxon>Funariidae</taxon>
        <taxon>Funariales</taxon>
        <taxon>Funariaceae</taxon>
        <taxon>Physcomitrium</taxon>
    </lineage>
</organism>
<dbReference type="Gramene" id="Pp3c6_20960V3.1">
    <property type="protein sequence ID" value="PAC:32975644.CDS.1"/>
    <property type="gene ID" value="Pp3c6_20960"/>
</dbReference>
<dbReference type="PaxDb" id="3218-PP1S14_348V6.1"/>
<keyword evidence="1" id="KW-0802">TPR repeat</keyword>
<dbReference type="Proteomes" id="UP000006727">
    <property type="component" value="Chromosome 6"/>
</dbReference>
<dbReference type="EMBL" id="ABEU02000006">
    <property type="protein sequence ID" value="PNR52895.1"/>
    <property type="molecule type" value="Genomic_DNA"/>
</dbReference>
<evidence type="ECO:0000256" key="1">
    <source>
        <dbReference type="PROSITE-ProRule" id="PRU00339"/>
    </source>
</evidence>
<dbReference type="Gene3D" id="1.25.40.10">
    <property type="entry name" value="Tetratricopeptide repeat domain"/>
    <property type="match status" value="1"/>
</dbReference>
<dbReference type="InterPro" id="IPR011990">
    <property type="entry name" value="TPR-like_helical_dom_sf"/>
</dbReference>
<dbReference type="SUPFAM" id="SSF48452">
    <property type="entry name" value="TPR-like"/>
    <property type="match status" value="1"/>
</dbReference>
<evidence type="ECO:0000313" key="3">
    <source>
        <dbReference type="EnsemblPlants" id="PAC:32975644.CDS.1"/>
    </source>
</evidence>
<dbReference type="InParanoid" id="A9RKM3"/>
<dbReference type="AlphaFoldDB" id="A9RKM3"/>
<sequence>MAVAVRVASAWKVSSTAVARCWGEPARIAERLVLHSHNACSSSPSMAGVPPLSNPADSAVRCQAAVLTASRETVQDTVTEREAETRFLEDARAALRGSLEAASVSGRAECHHHEECRLLLEEPSLMPIAIAEPTAEIFHPESRVYYGKRGGGDANVGLTTAKPLTPANSSQDRSGVLASFESALQEAGRNADTLSKLAVMAWRKLGDADKAEELYKQALQLSPEDCNIQASYAEFLWQCDV</sequence>
<keyword evidence="4" id="KW-1185">Reference proteome</keyword>
<evidence type="ECO:0000313" key="2">
    <source>
        <dbReference type="EMBL" id="PNR52895.1"/>
    </source>
</evidence>
<protein>
    <submittedName>
        <fullName evidence="2 3">Uncharacterized protein</fullName>
    </submittedName>
</protein>
<dbReference type="OMA" id="CHHHEEC"/>
<feature type="repeat" description="TPR" evidence="1">
    <location>
        <begin position="192"/>
        <end position="225"/>
    </location>
</feature>
<name>A9RKM3_PHYPA</name>
<dbReference type="PROSITE" id="PS50005">
    <property type="entry name" value="TPR"/>
    <property type="match status" value="1"/>
</dbReference>
<dbReference type="PANTHER" id="PTHR26312">
    <property type="entry name" value="TETRATRICOPEPTIDE REPEAT PROTEIN 5"/>
    <property type="match status" value="1"/>
</dbReference>